<keyword evidence="2" id="KW-1185">Reference proteome</keyword>
<evidence type="ECO:0000313" key="2">
    <source>
        <dbReference type="Proteomes" id="UP000792457"/>
    </source>
</evidence>
<dbReference type="Proteomes" id="UP000792457">
    <property type="component" value="Unassembled WGS sequence"/>
</dbReference>
<accession>A0A8K0KLR6</accession>
<proteinExistence type="predicted"/>
<evidence type="ECO:0008006" key="3">
    <source>
        <dbReference type="Google" id="ProtNLM"/>
    </source>
</evidence>
<organism evidence="1 2">
    <name type="scientific">Ladona fulva</name>
    <name type="common">Scarce chaser dragonfly</name>
    <name type="synonym">Libellula fulva</name>
    <dbReference type="NCBI Taxonomy" id="123851"/>
    <lineage>
        <taxon>Eukaryota</taxon>
        <taxon>Metazoa</taxon>
        <taxon>Ecdysozoa</taxon>
        <taxon>Arthropoda</taxon>
        <taxon>Hexapoda</taxon>
        <taxon>Insecta</taxon>
        <taxon>Pterygota</taxon>
        <taxon>Palaeoptera</taxon>
        <taxon>Odonata</taxon>
        <taxon>Epiprocta</taxon>
        <taxon>Anisoptera</taxon>
        <taxon>Libelluloidea</taxon>
        <taxon>Libellulidae</taxon>
        <taxon>Ladona</taxon>
    </lineage>
</organism>
<dbReference type="OrthoDB" id="6611281at2759"/>
<evidence type="ECO:0000313" key="1">
    <source>
        <dbReference type="EMBL" id="KAG8235950.1"/>
    </source>
</evidence>
<gene>
    <name evidence="1" type="ORF">J437_LFUL016272</name>
</gene>
<reference evidence="1" key="2">
    <citation type="submission" date="2017-10" db="EMBL/GenBank/DDBJ databases">
        <title>Ladona fulva Genome sequencing and assembly.</title>
        <authorList>
            <person name="Murali S."/>
            <person name="Richards S."/>
            <person name="Bandaranaike D."/>
            <person name="Bellair M."/>
            <person name="Blankenburg K."/>
            <person name="Chao H."/>
            <person name="Dinh H."/>
            <person name="Doddapaneni H."/>
            <person name="Dugan-Rocha S."/>
            <person name="Elkadiri S."/>
            <person name="Gnanaolivu R."/>
            <person name="Hernandez B."/>
            <person name="Skinner E."/>
            <person name="Javaid M."/>
            <person name="Lee S."/>
            <person name="Li M."/>
            <person name="Ming W."/>
            <person name="Munidasa M."/>
            <person name="Muniz J."/>
            <person name="Nguyen L."/>
            <person name="Hughes D."/>
            <person name="Osuji N."/>
            <person name="Pu L.-L."/>
            <person name="Puazo M."/>
            <person name="Qu C."/>
            <person name="Quiroz J."/>
            <person name="Raj R."/>
            <person name="Weissenberger G."/>
            <person name="Xin Y."/>
            <person name="Zou X."/>
            <person name="Han Y."/>
            <person name="Worley K."/>
            <person name="Muzny D."/>
            <person name="Gibbs R."/>
        </authorList>
    </citation>
    <scope>NUCLEOTIDE SEQUENCE</scope>
    <source>
        <strain evidence="1">Sampled in the wild</strain>
    </source>
</reference>
<reference evidence="1" key="1">
    <citation type="submission" date="2013-04" db="EMBL/GenBank/DDBJ databases">
        <authorList>
            <person name="Qu J."/>
            <person name="Murali S.C."/>
            <person name="Bandaranaike D."/>
            <person name="Bellair M."/>
            <person name="Blankenburg K."/>
            <person name="Chao H."/>
            <person name="Dinh H."/>
            <person name="Doddapaneni H."/>
            <person name="Downs B."/>
            <person name="Dugan-Rocha S."/>
            <person name="Elkadiri S."/>
            <person name="Gnanaolivu R.D."/>
            <person name="Hernandez B."/>
            <person name="Javaid M."/>
            <person name="Jayaseelan J.C."/>
            <person name="Lee S."/>
            <person name="Li M."/>
            <person name="Ming W."/>
            <person name="Munidasa M."/>
            <person name="Muniz J."/>
            <person name="Nguyen L."/>
            <person name="Ongeri F."/>
            <person name="Osuji N."/>
            <person name="Pu L.-L."/>
            <person name="Puazo M."/>
            <person name="Qu C."/>
            <person name="Quiroz J."/>
            <person name="Raj R."/>
            <person name="Weissenberger G."/>
            <person name="Xin Y."/>
            <person name="Zou X."/>
            <person name="Han Y."/>
            <person name="Richards S."/>
            <person name="Worley K."/>
            <person name="Muzny D."/>
            <person name="Gibbs R."/>
        </authorList>
    </citation>
    <scope>NUCLEOTIDE SEQUENCE</scope>
    <source>
        <strain evidence="1">Sampled in the wild</strain>
    </source>
</reference>
<comment type="caution">
    <text evidence="1">The sequence shown here is derived from an EMBL/GenBank/DDBJ whole genome shotgun (WGS) entry which is preliminary data.</text>
</comment>
<dbReference type="AlphaFoldDB" id="A0A8K0KLR6"/>
<protein>
    <recommendedName>
        <fullName evidence="3">DUF4817 domain-containing protein</fullName>
    </recommendedName>
</protein>
<dbReference type="EMBL" id="KZ308971">
    <property type="protein sequence ID" value="KAG8235950.1"/>
    <property type="molecule type" value="Genomic_DNA"/>
</dbReference>
<name>A0A8K0KLR6_LADFU</name>
<sequence>MATGSEKAFCVLAFHETKSVATVQRQFRGMYGKTPLSKPAIRAWYECFVTESCVCKHKSAGRSGSHSPDVCSQSMKICAACQSRTQSSENNCLTISSKTPSSATVLTADVAKIETLGQSEAA</sequence>